<evidence type="ECO:0000313" key="2">
    <source>
        <dbReference type="Proteomes" id="UP001367508"/>
    </source>
</evidence>
<comment type="caution">
    <text evidence="1">The sequence shown here is derived from an EMBL/GenBank/DDBJ whole genome shotgun (WGS) entry which is preliminary data.</text>
</comment>
<accession>A0AAN9LRX1</accession>
<dbReference type="Proteomes" id="UP001367508">
    <property type="component" value="Unassembled WGS sequence"/>
</dbReference>
<keyword evidence="2" id="KW-1185">Reference proteome</keyword>
<dbReference type="EMBL" id="JAYMYQ010000004">
    <property type="protein sequence ID" value="KAK7338468.1"/>
    <property type="molecule type" value="Genomic_DNA"/>
</dbReference>
<reference evidence="1 2" key="1">
    <citation type="submission" date="2024-01" db="EMBL/GenBank/DDBJ databases">
        <title>The genomes of 5 underutilized Papilionoideae crops provide insights into root nodulation and disease resistanc.</title>
        <authorList>
            <person name="Jiang F."/>
        </authorList>
    </citation>
    <scope>NUCLEOTIDE SEQUENCE [LARGE SCALE GENOMIC DNA]</scope>
    <source>
        <strain evidence="1">LVBAO_FW01</strain>
        <tissue evidence="1">Leaves</tissue>
    </source>
</reference>
<sequence length="216" mass="24105">MSKEGRWPHSEGDSSAEERNRHKGSVIFVSSLTDSVLGRECGRTLVNVVSSIIELARCSYKAGSHFGNDIEMNVQFTPMGGEDANTLIKTENSQIVNSFWSCYEWRFLGNLVVVLTEEGMFKVNKGFINPISSLARWSETLHASSKFSLRTPCAAFLFNSSPIPYYALHYSWGRTVIILAGAELGIREMVKNSKGEHAARGFRTRGLWVVSRASHH</sequence>
<proteinExistence type="predicted"/>
<dbReference type="AlphaFoldDB" id="A0AAN9LRX1"/>
<organism evidence="1 2">
    <name type="scientific">Canavalia gladiata</name>
    <name type="common">Sword bean</name>
    <name type="synonym">Dolichos gladiatus</name>
    <dbReference type="NCBI Taxonomy" id="3824"/>
    <lineage>
        <taxon>Eukaryota</taxon>
        <taxon>Viridiplantae</taxon>
        <taxon>Streptophyta</taxon>
        <taxon>Embryophyta</taxon>
        <taxon>Tracheophyta</taxon>
        <taxon>Spermatophyta</taxon>
        <taxon>Magnoliopsida</taxon>
        <taxon>eudicotyledons</taxon>
        <taxon>Gunneridae</taxon>
        <taxon>Pentapetalae</taxon>
        <taxon>rosids</taxon>
        <taxon>fabids</taxon>
        <taxon>Fabales</taxon>
        <taxon>Fabaceae</taxon>
        <taxon>Papilionoideae</taxon>
        <taxon>50 kb inversion clade</taxon>
        <taxon>NPAAA clade</taxon>
        <taxon>indigoferoid/millettioid clade</taxon>
        <taxon>Phaseoleae</taxon>
        <taxon>Canavalia</taxon>
    </lineage>
</organism>
<gene>
    <name evidence="1" type="ORF">VNO77_19079</name>
</gene>
<evidence type="ECO:0000313" key="1">
    <source>
        <dbReference type="EMBL" id="KAK7338468.1"/>
    </source>
</evidence>
<protein>
    <submittedName>
        <fullName evidence="1">Uncharacterized protein</fullName>
    </submittedName>
</protein>
<name>A0AAN9LRX1_CANGL</name>